<dbReference type="InterPro" id="IPR016131">
    <property type="entry name" value="Haemerythrin_Fe_BS"/>
</dbReference>
<evidence type="ECO:0000256" key="2">
    <source>
        <dbReference type="ARBA" id="ARBA00022621"/>
    </source>
</evidence>
<dbReference type="InterPro" id="IPR012312">
    <property type="entry name" value="Hemerythrin-like"/>
</dbReference>
<dbReference type="OrthoDB" id="9774644at2"/>
<dbReference type="InterPro" id="IPR050669">
    <property type="entry name" value="Hemerythrin"/>
</dbReference>
<reference evidence="6 7" key="1">
    <citation type="submission" date="2018-10" db="EMBL/GenBank/DDBJ databases">
        <title>Genomic Encyclopedia of Type Strains, Phase IV (KMG-IV): sequencing the most valuable type-strain genomes for metagenomic binning, comparative biology and taxonomic classification.</title>
        <authorList>
            <person name="Goeker M."/>
        </authorList>
    </citation>
    <scope>NUCLEOTIDE SEQUENCE [LARGE SCALE GENOMIC DNA]</scope>
    <source>
        <strain evidence="6 7">DSM 26916</strain>
    </source>
</reference>
<dbReference type="Gene3D" id="1.20.120.50">
    <property type="entry name" value="Hemerythrin-like"/>
    <property type="match status" value="1"/>
</dbReference>
<dbReference type="InterPro" id="IPR012827">
    <property type="entry name" value="Hemerythrin_metal-bd"/>
</dbReference>
<keyword evidence="3" id="KW-0479">Metal-binding</keyword>
<sequence length="132" mass="14848">MPHSSSNELAAGEVMDREHQVQTGLVEALCNAVERGEDASKVEEILDRLLAYTSAHFMSEELLMRLASYDDYEDHVADHIRAMDELDAILSHHRAGQPALMLEKARAIDGFLRQHIATRDARFAAWAPPRQP</sequence>
<dbReference type="NCBIfam" id="TIGR02481">
    <property type="entry name" value="hemeryth_dom"/>
    <property type="match status" value="1"/>
</dbReference>
<protein>
    <submittedName>
        <fullName evidence="6">Hemerythrin</fullName>
    </submittedName>
</protein>
<gene>
    <name evidence="6" type="ORF">DFR35_1501</name>
</gene>
<dbReference type="CDD" id="cd12107">
    <property type="entry name" value="Hemerythrin"/>
    <property type="match status" value="1"/>
</dbReference>
<dbReference type="PANTHER" id="PTHR37164:SF1">
    <property type="entry name" value="BACTERIOHEMERYTHRIN"/>
    <property type="match status" value="1"/>
</dbReference>
<dbReference type="InterPro" id="IPR035938">
    <property type="entry name" value="Hemerythrin-like_sf"/>
</dbReference>
<keyword evidence="7" id="KW-1185">Reference proteome</keyword>
<keyword evidence="4" id="KW-0408">Iron</keyword>
<dbReference type="GO" id="GO:0046872">
    <property type="term" value="F:metal ion binding"/>
    <property type="evidence" value="ECO:0007669"/>
    <property type="project" value="UniProtKB-KW"/>
</dbReference>
<accession>A0A497XD25</accession>
<keyword evidence="2" id="KW-0813">Transport</keyword>
<evidence type="ECO:0000256" key="4">
    <source>
        <dbReference type="ARBA" id="ARBA00023004"/>
    </source>
</evidence>
<comment type="caution">
    <text evidence="6">The sequence shown here is derived from an EMBL/GenBank/DDBJ whole genome shotgun (WGS) entry which is preliminary data.</text>
</comment>
<keyword evidence="2" id="KW-0561">Oxygen transport</keyword>
<dbReference type="SUPFAM" id="SSF47188">
    <property type="entry name" value="Hemerythrin-like"/>
    <property type="match status" value="1"/>
</dbReference>
<proteinExistence type="inferred from homology"/>
<dbReference type="Proteomes" id="UP000268908">
    <property type="component" value="Unassembled WGS sequence"/>
</dbReference>
<comment type="similarity">
    <text evidence="1">Belongs to the hemerythrin family.</text>
</comment>
<organism evidence="6 7">
    <name type="scientific">Sulfurisoma sediminicola</name>
    <dbReference type="NCBI Taxonomy" id="1381557"/>
    <lineage>
        <taxon>Bacteria</taxon>
        <taxon>Pseudomonadati</taxon>
        <taxon>Pseudomonadota</taxon>
        <taxon>Betaproteobacteria</taxon>
        <taxon>Nitrosomonadales</taxon>
        <taxon>Sterolibacteriaceae</taxon>
        <taxon>Sulfurisoma</taxon>
    </lineage>
</organism>
<dbReference type="EMBL" id="RCCI01000005">
    <property type="protein sequence ID" value="RLJ64853.1"/>
    <property type="molecule type" value="Genomic_DNA"/>
</dbReference>
<evidence type="ECO:0000256" key="1">
    <source>
        <dbReference type="ARBA" id="ARBA00010587"/>
    </source>
</evidence>
<name>A0A497XD25_9PROT</name>
<dbReference type="AlphaFoldDB" id="A0A497XD25"/>
<evidence type="ECO:0000256" key="3">
    <source>
        <dbReference type="ARBA" id="ARBA00022723"/>
    </source>
</evidence>
<evidence type="ECO:0000313" key="7">
    <source>
        <dbReference type="Proteomes" id="UP000268908"/>
    </source>
</evidence>
<dbReference type="Pfam" id="PF01814">
    <property type="entry name" value="Hemerythrin"/>
    <property type="match status" value="1"/>
</dbReference>
<dbReference type="PANTHER" id="PTHR37164">
    <property type="entry name" value="BACTERIOHEMERYTHRIN"/>
    <property type="match status" value="1"/>
</dbReference>
<dbReference type="GO" id="GO:0005344">
    <property type="term" value="F:oxygen carrier activity"/>
    <property type="evidence" value="ECO:0007669"/>
    <property type="project" value="UniProtKB-KW"/>
</dbReference>
<dbReference type="RefSeq" id="WP_121241213.1">
    <property type="nucleotide sequence ID" value="NZ_BHVV01000006.1"/>
</dbReference>
<evidence type="ECO:0000313" key="6">
    <source>
        <dbReference type="EMBL" id="RLJ64853.1"/>
    </source>
</evidence>
<feature type="domain" description="Hemerythrin-like" evidence="5">
    <location>
        <begin position="13"/>
        <end position="126"/>
    </location>
</feature>
<evidence type="ECO:0000259" key="5">
    <source>
        <dbReference type="Pfam" id="PF01814"/>
    </source>
</evidence>
<dbReference type="PROSITE" id="PS00550">
    <property type="entry name" value="HEMERYTHRINS"/>
    <property type="match status" value="1"/>
</dbReference>